<protein>
    <recommendedName>
        <fullName evidence="2">PAS domain-containing protein</fullName>
    </recommendedName>
</protein>
<dbReference type="GO" id="GO:0006355">
    <property type="term" value="P:regulation of DNA-templated transcription"/>
    <property type="evidence" value="ECO:0007669"/>
    <property type="project" value="InterPro"/>
</dbReference>
<dbReference type="PROSITE" id="PS50112">
    <property type="entry name" value="PAS"/>
    <property type="match status" value="1"/>
</dbReference>
<dbReference type="SMART" id="SM00091">
    <property type="entry name" value="PAS"/>
    <property type="match status" value="1"/>
</dbReference>
<feature type="domain" description="PAS" evidence="2">
    <location>
        <begin position="6"/>
        <end position="51"/>
    </location>
</feature>
<name>X1FF92_9ZZZZ</name>
<dbReference type="CDD" id="cd00130">
    <property type="entry name" value="PAS"/>
    <property type="match status" value="1"/>
</dbReference>
<feature type="region of interest" description="Disordered" evidence="1">
    <location>
        <begin position="57"/>
        <end position="95"/>
    </location>
</feature>
<dbReference type="NCBIfam" id="TIGR00229">
    <property type="entry name" value="sensory_box"/>
    <property type="match status" value="1"/>
</dbReference>
<accession>X1FF92</accession>
<dbReference type="Gene3D" id="3.30.450.20">
    <property type="entry name" value="PAS domain"/>
    <property type="match status" value="1"/>
</dbReference>
<evidence type="ECO:0000313" key="3">
    <source>
        <dbReference type="EMBL" id="GAH44306.1"/>
    </source>
</evidence>
<comment type="caution">
    <text evidence="3">The sequence shown here is derived from an EMBL/GenBank/DDBJ whole genome shotgun (WGS) entry which is preliminary data.</text>
</comment>
<feature type="compositionally biased region" description="Basic and acidic residues" evidence="1">
    <location>
        <begin position="61"/>
        <end position="77"/>
    </location>
</feature>
<reference evidence="3" key="1">
    <citation type="journal article" date="2014" name="Front. Microbiol.">
        <title>High frequency of phylogenetically diverse reductive dehalogenase-homologous genes in deep subseafloor sedimentary metagenomes.</title>
        <authorList>
            <person name="Kawai M."/>
            <person name="Futagami T."/>
            <person name="Toyoda A."/>
            <person name="Takaki Y."/>
            <person name="Nishi S."/>
            <person name="Hori S."/>
            <person name="Arai W."/>
            <person name="Tsubouchi T."/>
            <person name="Morono Y."/>
            <person name="Uchiyama I."/>
            <person name="Ito T."/>
            <person name="Fujiyama A."/>
            <person name="Inagaki F."/>
            <person name="Takami H."/>
        </authorList>
    </citation>
    <scope>NUCLEOTIDE SEQUENCE</scope>
    <source>
        <strain evidence="3">Expedition CK06-06</strain>
    </source>
</reference>
<proteinExistence type="predicted"/>
<dbReference type="SUPFAM" id="SSF55785">
    <property type="entry name" value="PYP-like sensor domain (PAS domain)"/>
    <property type="match status" value="1"/>
</dbReference>
<dbReference type="Pfam" id="PF00989">
    <property type="entry name" value="PAS"/>
    <property type="match status" value="1"/>
</dbReference>
<gene>
    <name evidence="3" type="ORF">S03H2_11828</name>
</gene>
<dbReference type="InterPro" id="IPR013767">
    <property type="entry name" value="PAS_fold"/>
</dbReference>
<feature type="compositionally biased region" description="Basic and acidic residues" evidence="1">
    <location>
        <begin position="86"/>
        <end position="95"/>
    </location>
</feature>
<organism evidence="3">
    <name type="scientific">marine sediment metagenome</name>
    <dbReference type="NCBI Taxonomy" id="412755"/>
    <lineage>
        <taxon>unclassified sequences</taxon>
        <taxon>metagenomes</taxon>
        <taxon>ecological metagenomes</taxon>
    </lineage>
</organism>
<evidence type="ECO:0000259" key="2">
    <source>
        <dbReference type="PROSITE" id="PS50112"/>
    </source>
</evidence>
<dbReference type="InterPro" id="IPR035965">
    <property type="entry name" value="PAS-like_dom_sf"/>
</dbReference>
<evidence type="ECO:0000256" key="1">
    <source>
        <dbReference type="SAM" id="MobiDB-lite"/>
    </source>
</evidence>
<dbReference type="InterPro" id="IPR000014">
    <property type="entry name" value="PAS"/>
</dbReference>
<dbReference type="AlphaFoldDB" id="X1FF92"/>
<dbReference type="EMBL" id="BARU01006021">
    <property type="protein sequence ID" value="GAH44306.1"/>
    <property type="molecule type" value="Genomic_DNA"/>
</dbReference>
<sequence>MSKREKDNFFQPIIKHSSDAVLVFDNKGIIRFLNPAAESLFNRRAEQMIGQVFGFPIHKGGSKEKDDTRCSKKERGTLKGKPTGQARDERRGTKDERIYHPSAAVVCRLSEAVVRRLSAAVVCRLSAAVVCRVSSKRVSRIDNPMERVVG</sequence>